<feature type="chain" id="PRO_5002510612" evidence="1">
    <location>
        <begin position="23"/>
        <end position="201"/>
    </location>
</feature>
<organism evidence="2 3">
    <name type="scientific">Microcystis aeruginosa NIES-2549</name>
    <dbReference type="NCBI Taxonomy" id="1641812"/>
    <lineage>
        <taxon>Bacteria</taxon>
        <taxon>Bacillati</taxon>
        <taxon>Cyanobacteriota</taxon>
        <taxon>Cyanophyceae</taxon>
        <taxon>Oscillatoriophycideae</taxon>
        <taxon>Chroococcales</taxon>
        <taxon>Microcystaceae</taxon>
        <taxon>Microcystis</taxon>
    </lineage>
</organism>
<sequence>MKSLSLIVSGSIVCLMSMPANAQNQTDYEALCRNRQSYGFSQEECDRWIREQNQRSPTNPSSNGRSAVNSAFIGEKVYKLRLRDAPTGNIGQQSIFSPGDLDREEWVVVTLINNQRVKVRHATNVMNKFWGTRKWYDHPATAIRLCAINGFDTTDCVTAQGDTIDLPEGKTIHDVQIDFKYVEGGSVYTRTVQIAPGTLPD</sequence>
<reference evidence="2 3" key="1">
    <citation type="journal article" date="2015" name="Genome Announc.">
        <title>Complete Genome Sequence of Microcystis aeruginosa NIES-2549, a Bloom-Forming Cyanobacterium from Lake Kasumigaura, Japan.</title>
        <authorList>
            <person name="Yamaguchi H."/>
            <person name="Suzuki S."/>
            <person name="Tanabe Y."/>
            <person name="Osana Y."/>
            <person name="Shimura Y."/>
            <person name="Ishida K."/>
            <person name="Kawachi M."/>
        </authorList>
    </citation>
    <scope>NUCLEOTIDE SEQUENCE [LARGE SCALE GENOMIC DNA]</scope>
    <source>
        <strain evidence="2 3">NIES-2549</strain>
    </source>
</reference>
<accession>A0A0F6U424</accession>
<proteinExistence type="predicted"/>
<protein>
    <submittedName>
        <fullName evidence="2">Uncharacterized protein</fullName>
    </submittedName>
</protein>
<dbReference type="Proteomes" id="UP000034103">
    <property type="component" value="Chromosome"/>
</dbReference>
<keyword evidence="1" id="KW-0732">Signal</keyword>
<evidence type="ECO:0000313" key="2">
    <source>
        <dbReference type="EMBL" id="AKE64226.1"/>
    </source>
</evidence>
<name>A0A0F6U424_MICAE</name>
<dbReference type="EMBL" id="CP011304">
    <property type="protein sequence ID" value="AKE64226.1"/>
    <property type="molecule type" value="Genomic_DNA"/>
</dbReference>
<feature type="signal peptide" evidence="1">
    <location>
        <begin position="1"/>
        <end position="22"/>
    </location>
</feature>
<evidence type="ECO:0000256" key="1">
    <source>
        <dbReference type="SAM" id="SignalP"/>
    </source>
</evidence>
<dbReference type="HOGENOM" id="CLU_1359092_0_0_3"/>
<dbReference type="PATRIC" id="fig|1641812.3.peg.1936"/>
<gene>
    <name evidence="2" type="ORF">MYAER_1878</name>
</gene>
<evidence type="ECO:0000313" key="3">
    <source>
        <dbReference type="Proteomes" id="UP000034103"/>
    </source>
</evidence>
<dbReference type="AlphaFoldDB" id="A0A0F6U424"/>